<protein>
    <submittedName>
        <fullName evidence="3">PspA/IM30 family protein</fullName>
    </submittedName>
</protein>
<dbReference type="InterPro" id="IPR007157">
    <property type="entry name" value="PspA_VIPP1"/>
</dbReference>
<keyword evidence="2" id="KW-0175">Coiled coil</keyword>
<dbReference type="PANTHER" id="PTHR31088">
    <property type="entry name" value="MEMBRANE-ASSOCIATED PROTEIN VIPP1, CHLOROPLASTIC"/>
    <property type="match status" value="1"/>
</dbReference>
<organism evidence="3 4">
    <name type="scientific">Leucobacter alluvii</name>
    <dbReference type="NCBI Taxonomy" id="340321"/>
    <lineage>
        <taxon>Bacteria</taxon>
        <taxon>Bacillati</taxon>
        <taxon>Actinomycetota</taxon>
        <taxon>Actinomycetes</taxon>
        <taxon>Micrococcales</taxon>
        <taxon>Microbacteriaceae</taxon>
        <taxon>Leucobacter</taxon>
    </lineage>
</organism>
<proteinExistence type="inferred from homology"/>
<evidence type="ECO:0000256" key="1">
    <source>
        <dbReference type="ARBA" id="ARBA00043985"/>
    </source>
</evidence>
<dbReference type="Proteomes" id="UP001501084">
    <property type="component" value="Unassembled WGS sequence"/>
</dbReference>
<feature type="coiled-coil region" evidence="2">
    <location>
        <begin position="139"/>
        <end position="166"/>
    </location>
</feature>
<sequence length="244" mass="27011">MSKQSILGRITTLVRANVNSMLDSAEDPEKMIDQLIRDFSTNISDAETAIAETIGNLRLLEQDYDEDVRTAREWERKAIAASSKADELRSAGNSVDADKFDNLAKVALQRQITEENEARAAEPTIAAQREVTAKLKDGLNGMRVKLQQLQTKRSELVARAKTAEAQNRVADAVKSIDVLDPTSDLGRFEDKIRRQEALARGKQEIAASTLDSQFNELENFEAVTEVEARLAALKAGRTPQALEQ</sequence>
<feature type="coiled-coil region" evidence="2">
    <location>
        <begin position="43"/>
        <end position="91"/>
    </location>
</feature>
<name>A0ABP5MYE7_9MICO</name>
<dbReference type="EMBL" id="BAAAOP010000007">
    <property type="protein sequence ID" value="GAA2189041.1"/>
    <property type="molecule type" value="Genomic_DNA"/>
</dbReference>
<comment type="similarity">
    <text evidence="1">Belongs to the PspA/Vipp/IM30 family.</text>
</comment>
<reference evidence="4" key="1">
    <citation type="journal article" date="2019" name="Int. J. Syst. Evol. Microbiol.">
        <title>The Global Catalogue of Microorganisms (GCM) 10K type strain sequencing project: providing services to taxonomists for standard genome sequencing and annotation.</title>
        <authorList>
            <consortium name="The Broad Institute Genomics Platform"/>
            <consortium name="The Broad Institute Genome Sequencing Center for Infectious Disease"/>
            <person name="Wu L."/>
            <person name="Ma J."/>
        </authorList>
    </citation>
    <scope>NUCLEOTIDE SEQUENCE [LARGE SCALE GENOMIC DNA]</scope>
    <source>
        <strain evidence="4">JCM 14919</strain>
    </source>
</reference>
<evidence type="ECO:0000256" key="2">
    <source>
        <dbReference type="SAM" id="Coils"/>
    </source>
</evidence>
<comment type="caution">
    <text evidence="3">The sequence shown here is derived from an EMBL/GenBank/DDBJ whole genome shotgun (WGS) entry which is preliminary data.</text>
</comment>
<gene>
    <name evidence="3" type="ORF">GCM10009786_20600</name>
</gene>
<evidence type="ECO:0000313" key="4">
    <source>
        <dbReference type="Proteomes" id="UP001501084"/>
    </source>
</evidence>
<accession>A0ABP5MYE7</accession>
<evidence type="ECO:0000313" key="3">
    <source>
        <dbReference type="EMBL" id="GAA2189041.1"/>
    </source>
</evidence>
<dbReference type="RefSeq" id="WP_090152208.1">
    <property type="nucleotide sequence ID" value="NZ_BAAAOP010000007.1"/>
</dbReference>
<keyword evidence="4" id="KW-1185">Reference proteome</keyword>
<dbReference type="PANTHER" id="PTHR31088:SF6">
    <property type="entry name" value="PHAGE SHOCK PROTEIN A"/>
    <property type="match status" value="1"/>
</dbReference>
<dbReference type="Pfam" id="PF04012">
    <property type="entry name" value="PspA_IM30"/>
    <property type="match status" value="1"/>
</dbReference>